<dbReference type="EMBL" id="RJKX01000015">
    <property type="protein sequence ID" value="ROP84623.1"/>
    <property type="molecule type" value="Genomic_DNA"/>
</dbReference>
<dbReference type="GO" id="GO:0008097">
    <property type="term" value="F:5S rRNA binding"/>
    <property type="evidence" value="ECO:0007669"/>
    <property type="project" value="InterPro"/>
</dbReference>
<dbReference type="RefSeq" id="WP_123692974.1">
    <property type="nucleotide sequence ID" value="NZ_AP019700.1"/>
</dbReference>
<dbReference type="SUPFAM" id="SSF50715">
    <property type="entry name" value="Ribosomal protein L25-like"/>
    <property type="match status" value="1"/>
</dbReference>
<proteinExistence type="inferred from homology"/>
<name>A0A3N1KRT8_9PROT</name>
<protein>
    <recommendedName>
        <fullName evidence="5">Large ribosomal subunit protein bL25</fullName>
    </recommendedName>
    <alternativeName>
        <fullName evidence="5">General stress protein CTC</fullName>
    </alternativeName>
</protein>
<dbReference type="InterPro" id="IPR037121">
    <property type="entry name" value="Ribosomal_bL25_C"/>
</dbReference>
<dbReference type="HAMAP" id="MF_01334">
    <property type="entry name" value="Ribosomal_bL25_CTC"/>
    <property type="match status" value="1"/>
</dbReference>
<sequence length="219" mass="23468">MQEITTIAAQRRERAGKGAARATRRDGSIPGVVYGDKQEPSIISLDPRMIEREMGRAGFFARIYDLDVGGEKQRVLARDVQLHPVTDRPLHIDFLRVGAHTRIRVFVPVNFIGQDRSPGLKKGGVLNIVRHEIELYCAADGIPDILTVDLSGTEIHDSIHISHVTLPEGARPVIVDRDFTIASVAAPTVAVAEEPAAAAAAPAAAAKAAPAAKAPAKKK</sequence>
<dbReference type="Gene3D" id="2.40.240.10">
    <property type="entry name" value="Ribosomal Protein L25, Chain P"/>
    <property type="match status" value="1"/>
</dbReference>
<evidence type="ECO:0000313" key="9">
    <source>
        <dbReference type="EMBL" id="ROP84623.1"/>
    </source>
</evidence>
<dbReference type="InterPro" id="IPR029751">
    <property type="entry name" value="Ribosomal_L25_dom"/>
</dbReference>
<dbReference type="Pfam" id="PF01386">
    <property type="entry name" value="Ribosomal_L25p"/>
    <property type="match status" value="1"/>
</dbReference>
<evidence type="ECO:0000256" key="1">
    <source>
        <dbReference type="ARBA" id="ARBA00022730"/>
    </source>
</evidence>
<dbReference type="GO" id="GO:0006412">
    <property type="term" value="P:translation"/>
    <property type="evidence" value="ECO:0007669"/>
    <property type="project" value="UniProtKB-UniRule"/>
</dbReference>
<evidence type="ECO:0000259" key="8">
    <source>
        <dbReference type="Pfam" id="PF14693"/>
    </source>
</evidence>
<dbReference type="InterPro" id="IPR020057">
    <property type="entry name" value="Ribosomal_bL25_b-dom"/>
</dbReference>
<dbReference type="PANTHER" id="PTHR33284:SF1">
    <property type="entry name" value="RIBOSOMAL PROTEIN L25_GLN-TRNA SYNTHETASE, ANTI-CODON-BINDING DOMAIN-CONTAINING PROTEIN"/>
    <property type="match status" value="1"/>
</dbReference>
<dbReference type="AlphaFoldDB" id="A0A3N1KRT8"/>
<keyword evidence="4 5" id="KW-0687">Ribonucleoprotein</keyword>
<gene>
    <name evidence="5" type="primary">rplY</name>
    <name evidence="5" type="synonym">ctc</name>
    <name evidence="9" type="ORF">EDC65_3978</name>
</gene>
<keyword evidence="10" id="KW-1185">Reference proteome</keyword>
<dbReference type="Gene3D" id="2.170.120.20">
    <property type="entry name" value="Ribosomal protein L25, beta domain"/>
    <property type="match status" value="1"/>
</dbReference>
<dbReference type="GO" id="GO:0003735">
    <property type="term" value="F:structural constituent of ribosome"/>
    <property type="evidence" value="ECO:0007669"/>
    <property type="project" value="InterPro"/>
</dbReference>
<comment type="subunit">
    <text evidence="5">Part of the 50S ribosomal subunit; part of the 5S rRNA/L5/L18/L25 subcomplex. Contacts the 5S rRNA. Binds to the 5S rRNA independently of L5 and L18.</text>
</comment>
<dbReference type="PANTHER" id="PTHR33284">
    <property type="entry name" value="RIBOSOMAL PROTEIN L25/GLN-TRNA SYNTHETASE, ANTI-CODON-BINDING DOMAIN-CONTAINING PROTEIN"/>
    <property type="match status" value="1"/>
</dbReference>
<dbReference type="GO" id="GO:0022625">
    <property type="term" value="C:cytosolic large ribosomal subunit"/>
    <property type="evidence" value="ECO:0007669"/>
    <property type="project" value="TreeGrafter"/>
</dbReference>
<dbReference type="InterPro" id="IPR001021">
    <property type="entry name" value="Ribosomal_bL25_long"/>
</dbReference>
<evidence type="ECO:0000256" key="4">
    <source>
        <dbReference type="ARBA" id="ARBA00023274"/>
    </source>
</evidence>
<dbReference type="Pfam" id="PF14693">
    <property type="entry name" value="Ribosomal_TL5_C"/>
    <property type="match status" value="1"/>
</dbReference>
<feature type="domain" description="Large ribosomal subunit protein bL25 L25" evidence="7">
    <location>
        <begin position="7"/>
        <end position="94"/>
    </location>
</feature>
<comment type="caution">
    <text evidence="9">The sequence shown here is derived from an EMBL/GenBank/DDBJ whole genome shotgun (WGS) entry which is preliminary data.</text>
</comment>
<dbReference type="CDD" id="cd00495">
    <property type="entry name" value="Ribosomal_L25_TL5_CTC"/>
    <property type="match status" value="1"/>
</dbReference>
<dbReference type="NCBIfam" id="NF004128">
    <property type="entry name" value="PRK05618.1-2"/>
    <property type="match status" value="1"/>
</dbReference>
<accession>A0A3N1KRT8</accession>
<feature type="domain" description="Large ribosomal subunit protein bL25 beta" evidence="8">
    <location>
        <begin position="103"/>
        <end position="187"/>
    </location>
</feature>
<evidence type="ECO:0000256" key="2">
    <source>
        <dbReference type="ARBA" id="ARBA00022884"/>
    </source>
</evidence>
<dbReference type="OrthoDB" id="9806411at2"/>
<evidence type="ECO:0000256" key="6">
    <source>
        <dbReference type="SAM" id="MobiDB-lite"/>
    </source>
</evidence>
<dbReference type="InterPro" id="IPR020056">
    <property type="entry name" value="Rbsml_bL25/Gln-tRNA_synth_N"/>
</dbReference>
<feature type="region of interest" description="Disordered" evidence="6">
    <location>
        <begin position="1"/>
        <end position="28"/>
    </location>
</feature>
<keyword evidence="1 5" id="KW-0699">rRNA-binding</keyword>
<keyword evidence="3 5" id="KW-0689">Ribosomal protein</keyword>
<evidence type="ECO:0000313" key="10">
    <source>
        <dbReference type="Proteomes" id="UP000278222"/>
    </source>
</evidence>
<evidence type="ECO:0000259" key="7">
    <source>
        <dbReference type="Pfam" id="PF01386"/>
    </source>
</evidence>
<evidence type="ECO:0000256" key="5">
    <source>
        <dbReference type="HAMAP-Rule" id="MF_01334"/>
    </source>
</evidence>
<dbReference type="InterPro" id="IPR011035">
    <property type="entry name" value="Ribosomal_bL25/Gln-tRNA_synth"/>
</dbReference>
<dbReference type="InterPro" id="IPR020930">
    <property type="entry name" value="Ribosomal_uL5_bac-type"/>
</dbReference>
<organism evidence="9 10">
    <name type="scientific">Stella humosa</name>
    <dbReference type="NCBI Taxonomy" id="94"/>
    <lineage>
        <taxon>Bacteria</taxon>
        <taxon>Pseudomonadati</taxon>
        <taxon>Pseudomonadota</taxon>
        <taxon>Alphaproteobacteria</taxon>
        <taxon>Rhodospirillales</taxon>
        <taxon>Stellaceae</taxon>
        <taxon>Stella</taxon>
    </lineage>
</organism>
<comment type="similarity">
    <text evidence="5">Belongs to the bacterial ribosomal protein bL25 family. CTC subfamily.</text>
</comment>
<dbReference type="NCBIfam" id="TIGR00731">
    <property type="entry name" value="bL25_bact_ctc"/>
    <property type="match status" value="1"/>
</dbReference>
<comment type="function">
    <text evidence="5">This is one of the proteins that binds to the 5S RNA in the ribosome where it forms part of the central protuberance.</text>
</comment>
<keyword evidence="2 5" id="KW-0694">RNA-binding</keyword>
<evidence type="ECO:0000256" key="3">
    <source>
        <dbReference type="ARBA" id="ARBA00022980"/>
    </source>
</evidence>
<dbReference type="Proteomes" id="UP000278222">
    <property type="component" value="Unassembled WGS sequence"/>
</dbReference>
<reference evidence="9 10" key="1">
    <citation type="submission" date="2018-11" db="EMBL/GenBank/DDBJ databases">
        <title>Genomic Encyclopedia of Type Strains, Phase IV (KMG-IV): sequencing the most valuable type-strain genomes for metagenomic binning, comparative biology and taxonomic classification.</title>
        <authorList>
            <person name="Goeker M."/>
        </authorList>
    </citation>
    <scope>NUCLEOTIDE SEQUENCE [LARGE SCALE GENOMIC DNA]</scope>
    <source>
        <strain evidence="9 10">DSM 5900</strain>
    </source>
</reference>